<reference evidence="2" key="1">
    <citation type="journal article" date="2017" name="bioRxiv">
        <title>Comparative analysis of the genomes of Stylophora pistillata and Acropora digitifera provides evidence for extensive differences between species of corals.</title>
        <authorList>
            <person name="Voolstra C.R."/>
            <person name="Li Y."/>
            <person name="Liew Y.J."/>
            <person name="Baumgarten S."/>
            <person name="Zoccola D."/>
            <person name="Flot J.-F."/>
            <person name="Tambutte S."/>
            <person name="Allemand D."/>
            <person name="Aranda M."/>
        </authorList>
    </citation>
    <scope>NUCLEOTIDE SEQUENCE [LARGE SCALE GENOMIC DNA]</scope>
</reference>
<evidence type="ECO:0000313" key="1">
    <source>
        <dbReference type="EMBL" id="PFX24856.1"/>
    </source>
</evidence>
<keyword evidence="2" id="KW-1185">Reference proteome</keyword>
<dbReference type="EMBL" id="LSMT01000165">
    <property type="protein sequence ID" value="PFX24856.1"/>
    <property type="molecule type" value="Genomic_DNA"/>
</dbReference>
<comment type="caution">
    <text evidence="1">The sequence shown here is derived from an EMBL/GenBank/DDBJ whole genome shotgun (WGS) entry which is preliminary data.</text>
</comment>
<evidence type="ECO:0000313" key="2">
    <source>
        <dbReference type="Proteomes" id="UP000225706"/>
    </source>
</evidence>
<name>A0A2B4S637_STYPI</name>
<sequence length="213" mass="24430">MCLWGRVHSGPCNGLQKGGFIIERLNELRDLEAGLLEIVCKDVEIEPQLQDTIGEQLHNGSNMVQDARLDIHARGFWEYKRSAFFDIRVCHSNAESYRNLEPQQIYRMHENEKKRSHARRVLDIKHGSFTPLVFTSTGGMGQQCLRYHSRLAELIADKKGEHYSKTISWNSATFALLRSALICLRGSRPVRRPKLDFTNVDLDIQSSESAIYI</sequence>
<organism evidence="1 2">
    <name type="scientific">Stylophora pistillata</name>
    <name type="common">Smooth cauliflower coral</name>
    <dbReference type="NCBI Taxonomy" id="50429"/>
    <lineage>
        <taxon>Eukaryota</taxon>
        <taxon>Metazoa</taxon>
        <taxon>Cnidaria</taxon>
        <taxon>Anthozoa</taxon>
        <taxon>Hexacorallia</taxon>
        <taxon>Scleractinia</taxon>
        <taxon>Astrocoeniina</taxon>
        <taxon>Pocilloporidae</taxon>
        <taxon>Stylophora</taxon>
    </lineage>
</organism>
<dbReference type="AlphaFoldDB" id="A0A2B4S637"/>
<dbReference type="Proteomes" id="UP000225706">
    <property type="component" value="Unassembled WGS sequence"/>
</dbReference>
<gene>
    <name evidence="1" type="ORF">AWC38_SpisGene10501</name>
</gene>
<protein>
    <submittedName>
        <fullName evidence="1">Uncharacterized protein</fullName>
    </submittedName>
</protein>
<proteinExistence type="predicted"/>
<accession>A0A2B4S637</accession>